<evidence type="ECO:0000313" key="2">
    <source>
        <dbReference type="EMBL" id="ETO19361.1"/>
    </source>
</evidence>
<evidence type="ECO:0000313" key="3">
    <source>
        <dbReference type="Proteomes" id="UP000023152"/>
    </source>
</evidence>
<protein>
    <submittedName>
        <fullName evidence="2">Uncharacterized protein</fullName>
    </submittedName>
</protein>
<feature type="region of interest" description="Disordered" evidence="1">
    <location>
        <begin position="323"/>
        <end position="372"/>
    </location>
</feature>
<accession>X6N000</accession>
<feature type="region of interest" description="Disordered" evidence="1">
    <location>
        <begin position="266"/>
        <end position="285"/>
    </location>
</feature>
<sequence>VADILITVSFLADSDQLINLISEVGYRLVQRTNKIPPQTTTIFQFTQPTASLRRMQHTRAHNKHRFASGGIDEEQELQDLCIERMRKHLFPYLEEAVKHEKAPNHMRSHSSLDVASSTFNVSVTSPRHSGADNRFQTTVLTKSGTYKYKEKSISYCVSLRGGIAMYIATALEALTSSRPSVLTNLDVPSHASDNAALSFFTAPLQHRTKPKLSQIPVNEEKKNDDENDDDAHLEIKETEEEHSYASVLSEHSTSIHILGKSTYGKKKLNTNQKKSAADDETDDSMKHVQRSKYIESLEHAAQKVTKETAPKKKLGVQVTNREADEYSGTHDQAVQSAAAIDQGQETEPESSFGENLPPGSPFLLSMGTVEMK</sequence>
<evidence type="ECO:0000256" key="1">
    <source>
        <dbReference type="SAM" id="MobiDB-lite"/>
    </source>
</evidence>
<reference evidence="2 3" key="1">
    <citation type="journal article" date="2013" name="Curr. Biol.">
        <title>The Genome of the Foraminiferan Reticulomyxa filosa.</title>
        <authorList>
            <person name="Glockner G."/>
            <person name="Hulsmann N."/>
            <person name="Schleicher M."/>
            <person name="Noegel A.A."/>
            <person name="Eichinger L."/>
            <person name="Gallinger C."/>
            <person name="Pawlowski J."/>
            <person name="Sierra R."/>
            <person name="Euteneuer U."/>
            <person name="Pillet L."/>
            <person name="Moustafa A."/>
            <person name="Platzer M."/>
            <person name="Groth M."/>
            <person name="Szafranski K."/>
            <person name="Schliwa M."/>
        </authorList>
    </citation>
    <scope>NUCLEOTIDE SEQUENCE [LARGE SCALE GENOMIC DNA]</scope>
</reference>
<name>X6N000_RETFI</name>
<dbReference type="EMBL" id="ASPP01013743">
    <property type="protein sequence ID" value="ETO19361.1"/>
    <property type="molecule type" value="Genomic_DNA"/>
</dbReference>
<dbReference type="Proteomes" id="UP000023152">
    <property type="component" value="Unassembled WGS sequence"/>
</dbReference>
<feature type="non-terminal residue" evidence="2">
    <location>
        <position position="1"/>
    </location>
</feature>
<feature type="region of interest" description="Disordered" evidence="1">
    <location>
        <begin position="210"/>
        <end position="229"/>
    </location>
</feature>
<organism evidence="2 3">
    <name type="scientific">Reticulomyxa filosa</name>
    <dbReference type="NCBI Taxonomy" id="46433"/>
    <lineage>
        <taxon>Eukaryota</taxon>
        <taxon>Sar</taxon>
        <taxon>Rhizaria</taxon>
        <taxon>Retaria</taxon>
        <taxon>Foraminifera</taxon>
        <taxon>Monothalamids</taxon>
        <taxon>Reticulomyxidae</taxon>
        <taxon>Reticulomyxa</taxon>
    </lineage>
</organism>
<feature type="compositionally biased region" description="Basic and acidic residues" evidence="1">
    <location>
        <begin position="218"/>
        <end position="229"/>
    </location>
</feature>
<dbReference type="AlphaFoldDB" id="X6N000"/>
<proteinExistence type="predicted"/>
<comment type="caution">
    <text evidence="2">The sequence shown here is derived from an EMBL/GenBank/DDBJ whole genome shotgun (WGS) entry which is preliminary data.</text>
</comment>
<keyword evidence="3" id="KW-1185">Reference proteome</keyword>
<gene>
    <name evidence="2" type="ORF">RFI_17868</name>
</gene>